<dbReference type="SUPFAM" id="SSF53383">
    <property type="entry name" value="PLP-dependent transferases"/>
    <property type="match status" value="1"/>
</dbReference>
<evidence type="ECO:0000313" key="6">
    <source>
        <dbReference type="Proteomes" id="UP000650467"/>
    </source>
</evidence>
<comment type="similarity">
    <text evidence="2">Belongs to the trans-sulfuration enzymes family.</text>
</comment>
<dbReference type="InterPro" id="IPR015424">
    <property type="entry name" value="PyrdxlP-dep_Trfase"/>
</dbReference>
<accession>A0A835WF23</accession>
<dbReference type="GO" id="GO:0030170">
    <property type="term" value="F:pyridoxal phosphate binding"/>
    <property type="evidence" value="ECO:0007669"/>
    <property type="project" value="InterPro"/>
</dbReference>
<reference evidence="5" key="1">
    <citation type="journal article" date="2020" name="bioRxiv">
        <title>Comparative genomics of Chlamydomonas.</title>
        <authorList>
            <person name="Craig R.J."/>
            <person name="Hasan A.R."/>
            <person name="Ness R.W."/>
            <person name="Keightley P.D."/>
        </authorList>
    </citation>
    <scope>NUCLEOTIDE SEQUENCE</scope>
    <source>
        <strain evidence="5">SAG 7.73</strain>
    </source>
</reference>
<dbReference type="EMBL" id="JAEHOC010000001">
    <property type="protein sequence ID" value="KAG2446216.1"/>
    <property type="molecule type" value="Genomic_DNA"/>
</dbReference>
<dbReference type="Pfam" id="PF01053">
    <property type="entry name" value="Cys_Met_Meta_PP"/>
    <property type="match status" value="2"/>
</dbReference>
<dbReference type="PANTHER" id="PTHR11808">
    <property type="entry name" value="TRANS-SULFURATION ENZYME FAMILY MEMBER"/>
    <property type="match status" value="1"/>
</dbReference>
<sequence>MEPSATLDLTLDPLDRLNAGKREFGEFGGVNASVEISTTFTVLDANTLEAIFAGAPDKGGCYVYGRAFNPTVRHLGRLLAALEGCEAGYPCSSGMAAISCTLLSLCNAGDHIIASNTIYGGTHALLKTFLPQKANIATTFVDITDLAAVKAAVRAAPPGRVKVIYTEAVSNPTLRVADLAALAAIAHGPLCGGGTGTAGGGGGASTGGGTGGGAALVVDNTFTPFIITPRKWGADVVVHSLTKFVSGASDIIGGAVCGSAAFVRGLMDFHAGPCMLLGPTMDPRVASELALRLPHLALRMQEHSRRAAAFAERLHALGAPVTYPGHPAHPQHGLLAAQANPGYGAGGLLGLDLGCPARANAFMERLQNKHGFGFMAVSLGYFDTLMSLSAASTSSELSDGDMAASGIGRGYVRMSVGITGSLEERWRQLEEAYSFVRALGPAATAPFRAVKLRRRPSGGVEQLISWPSLGSFGAAGGGDVVAAGGGGTAAAARAAATAAAAVAAAVTAAAAPRGGGGGVVSAAAFNAALEEALAEAAGRAAEVAEEVAAAGVVAVRDEDDEDEGEVSSAVVGDDTSGGTVASKEGGGAAGGGGGGAIAVTVVQQQLATKRPAASAFGAPAAQALIAAVAVPSVSISDGGSAGAAEPPSAAVTPSPSPSAVAAAAVAAAAAAAKGCPSPAATRPVKIRRAGSTEIHYIPLYG</sequence>
<feature type="compositionally biased region" description="Low complexity" evidence="4">
    <location>
        <begin position="642"/>
        <end position="656"/>
    </location>
</feature>
<gene>
    <name evidence="5" type="ORF">HXX76_000808</name>
</gene>
<dbReference type="FunFam" id="3.40.640.10:FF:000046">
    <property type="entry name" value="Cystathionine gamma-lyase"/>
    <property type="match status" value="1"/>
</dbReference>
<feature type="region of interest" description="Disordered" evidence="4">
    <location>
        <begin position="556"/>
        <end position="591"/>
    </location>
</feature>
<dbReference type="GO" id="GO:0016846">
    <property type="term" value="F:carbon-sulfur lyase activity"/>
    <property type="evidence" value="ECO:0007669"/>
    <property type="project" value="TreeGrafter"/>
</dbReference>
<evidence type="ECO:0000256" key="1">
    <source>
        <dbReference type="ARBA" id="ARBA00001933"/>
    </source>
</evidence>
<evidence type="ECO:0000313" key="5">
    <source>
        <dbReference type="EMBL" id="KAG2446216.1"/>
    </source>
</evidence>
<evidence type="ECO:0000256" key="3">
    <source>
        <dbReference type="ARBA" id="ARBA00022898"/>
    </source>
</evidence>
<evidence type="ECO:0000256" key="4">
    <source>
        <dbReference type="SAM" id="MobiDB-lite"/>
    </source>
</evidence>
<dbReference type="InterPro" id="IPR015422">
    <property type="entry name" value="PyrdxlP-dep_Trfase_small"/>
</dbReference>
<evidence type="ECO:0008006" key="7">
    <source>
        <dbReference type="Google" id="ProtNLM"/>
    </source>
</evidence>
<feature type="region of interest" description="Disordered" evidence="4">
    <location>
        <begin position="636"/>
        <end position="656"/>
    </location>
</feature>
<protein>
    <recommendedName>
        <fullName evidence="7">Methionine gamma-lyase</fullName>
    </recommendedName>
</protein>
<comment type="cofactor">
    <cofactor evidence="1">
        <name>pyridoxal 5'-phosphate</name>
        <dbReference type="ChEBI" id="CHEBI:597326"/>
    </cofactor>
</comment>
<dbReference type="InterPro" id="IPR000277">
    <property type="entry name" value="Cys/Met-Metab_PyrdxlP-dep_enz"/>
</dbReference>
<comment type="caution">
    <text evidence="5">The sequence shown here is derived from an EMBL/GenBank/DDBJ whole genome shotgun (WGS) entry which is preliminary data.</text>
</comment>
<keyword evidence="6" id="KW-1185">Reference proteome</keyword>
<organism evidence="5 6">
    <name type="scientific">Chlamydomonas incerta</name>
    <dbReference type="NCBI Taxonomy" id="51695"/>
    <lineage>
        <taxon>Eukaryota</taxon>
        <taxon>Viridiplantae</taxon>
        <taxon>Chlorophyta</taxon>
        <taxon>core chlorophytes</taxon>
        <taxon>Chlorophyceae</taxon>
        <taxon>CS clade</taxon>
        <taxon>Chlamydomonadales</taxon>
        <taxon>Chlamydomonadaceae</taxon>
        <taxon>Chlamydomonas</taxon>
    </lineage>
</organism>
<proteinExistence type="inferred from homology"/>
<dbReference type="Gene3D" id="3.90.1150.10">
    <property type="entry name" value="Aspartate Aminotransferase, domain 1"/>
    <property type="match status" value="1"/>
</dbReference>
<evidence type="ECO:0000256" key="2">
    <source>
        <dbReference type="ARBA" id="ARBA00009077"/>
    </source>
</evidence>
<dbReference type="InterPro" id="IPR015421">
    <property type="entry name" value="PyrdxlP-dep_Trfase_major"/>
</dbReference>
<dbReference type="Gene3D" id="3.40.640.10">
    <property type="entry name" value="Type I PLP-dependent aspartate aminotransferase-like (Major domain)"/>
    <property type="match status" value="1"/>
</dbReference>
<dbReference type="GO" id="GO:0005737">
    <property type="term" value="C:cytoplasm"/>
    <property type="evidence" value="ECO:0007669"/>
    <property type="project" value="TreeGrafter"/>
</dbReference>
<name>A0A835WF23_CHLIN</name>
<dbReference type="OrthoDB" id="3512640at2759"/>
<dbReference type="AlphaFoldDB" id="A0A835WF23"/>
<keyword evidence="3" id="KW-0663">Pyridoxal phosphate</keyword>
<dbReference type="Proteomes" id="UP000650467">
    <property type="component" value="Unassembled WGS sequence"/>
</dbReference>
<dbReference type="GO" id="GO:0019346">
    <property type="term" value="P:transsulfuration"/>
    <property type="evidence" value="ECO:0007669"/>
    <property type="project" value="InterPro"/>
</dbReference>
<dbReference type="PANTHER" id="PTHR11808:SF80">
    <property type="entry name" value="CYSTATHIONINE GAMMA-LYASE"/>
    <property type="match status" value="1"/>
</dbReference>
<dbReference type="FunFam" id="3.90.1150.10:FF:000087">
    <property type="entry name" value="Putative methionine gamma-lyase"/>
    <property type="match status" value="1"/>
</dbReference>